<evidence type="ECO:0000313" key="3">
    <source>
        <dbReference type="Proteomes" id="UP001145069"/>
    </source>
</evidence>
<feature type="transmembrane region" description="Helical" evidence="1">
    <location>
        <begin position="76"/>
        <end position="99"/>
    </location>
</feature>
<organism evidence="2 3">
    <name type="scientific">Aquibacillus salsiterrae</name>
    <dbReference type="NCBI Taxonomy" id="2950439"/>
    <lineage>
        <taxon>Bacteria</taxon>
        <taxon>Bacillati</taxon>
        <taxon>Bacillota</taxon>
        <taxon>Bacilli</taxon>
        <taxon>Bacillales</taxon>
        <taxon>Bacillaceae</taxon>
        <taxon>Aquibacillus</taxon>
    </lineage>
</organism>
<evidence type="ECO:0000313" key="2">
    <source>
        <dbReference type="EMBL" id="MDC3415926.1"/>
    </source>
</evidence>
<comment type="caution">
    <text evidence="2">The sequence shown here is derived from an EMBL/GenBank/DDBJ whole genome shotgun (WGS) entry which is preliminary data.</text>
</comment>
<sequence length="213" mass="24311">MARVTTIGGLYRLLEWLMWICYINLLWIAASLIGLLFLGIFPATVATFTVIRNLLLKDSTKGIFSLFIKTYKQEFLKANATGYILLLIGYILYLDFLFIGNVSGILFYALQTALLFISVVYLITFLYIIPVYVHFQLKFFQYFKQAALIGIFSPVMTIIMAVCLVVLYYILLWIPGLIPFVTMGVASFIIMGIALFVFNKLETKQQDLQTPKS</sequence>
<keyword evidence="3" id="KW-1185">Reference proteome</keyword>
<accession>A0A9X3WCM5</accession>
<dbReference type="Proteomes" id="UP001145069">
    <property type="component" value="Unassembled WGS sequence"/>
</dbReference>
<proteinExistence type="predicted"/>
<gene>
    <name evidence="2" type="ORF">NC799_03255</name>
</gene>
<protein>
    <submittedName>
        <fullName evidence="2">DUF624 domain-containing protein</fullName>
    </submittedName>
</protein>
<feature type="transmembrane region" description="Helical" evidence="1">
    <location>
        <begin position="177"/>
        <end position="198"/>
    </location>
</feature>
<evidence type="ECO:0000256" key="1">
    <source>
        <dbReference type="SAM" id="Phobius"/>
    </source>
</evidence>
<feature type="transmembrane region" description="Helical" evidence="1">
    <location>
        <begin position="147"/>
        <end position="171"/>
    </location>
</feature>
<dbReference type="InterPro" id="IPR006938">
    <property type="entry name" value="DUF624"/>
</dbReference>
<feature type="transmembrane region" description="Helical" evidence="1">
    <location>
        <begin position="12"/>
        <end position="30"/>
    </location>
</feature>
<feature type="transmembrane region" description="Helical" evidence="1">
    <location>
        <begin position="105"/>
        <end position="135"/>
    </location>
</feature>
<dbReference type="RefSeq" id="WP_272444901.1">
    <property type="nucleotide sequence ID" value="NZ_JAMQKC010000002.1"/>
</dbReference>
<dbReference type="Pfam" id="PF04854">
    <property type="entry name" value="DUF624"/>
    <property type="match status" value="1"/>
</dbReference>
<keyword evidence="1" id="KW-0812">Transmembrane</keyword>
<feature type="transmembrane region" description="Helical" evidence="1">
    <location>
        <begin position="36"/>
        <end position="55"/>
    </location>
</feature>
<dbReference type="AlphaFoldDB" id="A0A9X3WCM5"/>
<reference evidence="2" key="1">
    <citation type="submission" date="2022-06" db="EMBL/GenBank/DDBJ databases">
        <title>Aquibacillus sp. a new bacterium isolated from soil saline samples.</title>
        <authorList>
            <person name="Galisteo C."/>
            <person name="De La Haba R."/>
            <person name="Sanchez-Porro C."/>
            <person name="Ventosa A."/>
        </authorList>
    </citation>
    <scope>NUCLEOTIDE SEQUENCE</scope>
    <source>
        <strain evidence="2">3ASR75-54</strain>
    </source>
</reference>
<name>A0A9X3WCM5_9BACI</name>
<keyword evidence="1" id="KW-1133">Transmembrane helix</keyword>
<keyword evidence="1" id="KW-0472">Membrane</keyword>
<dbReference type="EMBL" id="JAMQKC010000002">
    <property type="protein sequence ID" value="MDC3415926.1"/>
    <property type="molecule type" value="Genomic_DNA"/>
</dbReference>